<gene>
    <name evidence="1" type="ORF">ACFQY0_05745</name>
</gene>
<name>A0ABW2L527_9BACT</name>
<dbReference type="InterPro" id="IPR009367">
    <property type="entry name" value="Elm1-like"/>
</dbReference>
<dbReference type="Proteomes" id="UP001596472">
    <property type="component" value="Unassembled WGS sequence"/>
</dbReference>
<dbReference type="RefSeq" id="WP_379710181.1">
    <property type="nucleotide sequence ID" value="NZ_JBHTBS010000002.1"/>
</dbReference>
<evidence type="ECO:0000313" key="1">
    <source>
        <dbReference type="EMBL" id="MFC7336671.1"/>
    </source>
</evidence>
<keyword evidence="2" id="KW-1185">Reference proteome</keyword>
<organism evidence="1 2">
    <name type="scientific">Haloferula chungangensis</name>
    <dbReference type="NCBI Taxonomy" id="1048331"/>
    <lineage>
        <taxon>Bacteria</taxon>
        <taxon>Pseudomonadati</taxon>
        <taxon>Verrucomicrobiota</taxon>
        <taxon>Verrucomicrobiia</taxon>
        <taxon>Verrucomicrobiales</taxon>
        <taxon>Verrucomicrobiaceae</taxon>
        <taxon>Haloferula</taxon>
    </lineage>
</organism>
<dbReference type="Pfam" id="PF06258">
    <property type="entry name" value="Mito_fiss_Elm1"/>
    <property type="match status" value="1"/>
</dbReference>
<proteinExistence type="predicted"/>
<evidence type="ECO:0000313" key="2">
    <source>
        <dbReference type="Proteomes" id="UP001596472"/>
    </source>
</evidence>
<reference evidence="2" key="1">
    <citation type="journal article" date="2019" name="Int. J. Syst. Evol. Microbiol.">
        <title>The Global Catalogue of Microorganisms (GCM) 10K type strain sequencing project: providing services to taxonomists for standard genome sequencing and annotation.</title>
        <authorList>
            <consortium name="The Broad Institute Genomics Platform"/>
            <consortium name="The Broad Institute Genome Sequencing Center for Infectious Disease"/>
            <person name="Wu L."/>
            <person name="Ma J."/>
        </authorList>
    </citation>
    <scope>NUCLEOTIDE SEQUENCE [LARGE SCALE GENOMIC DNA]</scope>
    <source>
        <strain evidence="2">CGMCC 4.1467</strain>
    </source>
</reference>
<protein>
    <submittedName>
        <fullName evidence="1">Mitochondrial fission ELM1 family protein</fullName>
    </submittedName>
</protein>
<accession>A0ABW2L527</accession>
<sequence>MSDALQILLLTDGKPGHENQSRGLAEALGRLTEIHVTLLPVKRQHLIASLFTSGKLHEDIPKPDLIIGAGHAVHGRMLAISRTSGAPCVVMMKPTLPSNFFSLCVIPRHDLKGRPPRPNMIATRGALNRVPPPGERPRNGGLILLGGPSSSYAWDSDSISKAICSIVEACGERPWRITNSRRTPEGELESLAKACPALVTHPHATTGRDWLPERLAEAAEVWVSEDSVSMIYEALSSGARVGLLPVPRLKPNGRVARGIDELIDDGYLTPVSKWEPSSILPEPPEVLRESERCAAEVLRRFFPDLAPSR</sequence>
<dbReference type="EMBL" id="JBHTBS010000002">
    <property type="protein sequence ID" value="MFC7336671.1"/>
    <property type="molecule type" value="Genomic_DNA"/>
</dbReference>
<comment type="caution">
    <text evidence="1">The sequence shown here is derived from an EMBL/GenBank/DDBJ whole genome shotgun (WGS) entry which is preliminary data.</text>
</comment>